<protein>
    <recommendedName>
        <fullName evidence="2">BAH domain-containing protein</fullName>
    </recommendedName>
</protein>
<reference evidence="3 4" key="1">
    <citation type="submission" date="2023-08" db="EMBL/GenBank/DDBJ databases">
        <title>Black Yeasts Isolated from many extreme environments.</title>
        <authorList>
            <person name="Coleine C."/>
            <person name="Stajich J.E."/>
            <person name="Selbmann L."/>
        </authorList>
    </citation>
    <scope>NUCLEOTIDE SEQUENCE [LARGE SCALE GENOMIC DNA]</scope>
    <source>
        <strain evidence="3 4">CCFEE 5910</strain>
    </source>
</reference>
<organism evidence="3 4">
    <name type="scientific">Lithohypha guttulata</name>
    <dbReference type="NCBI Taxonomy" id="1690604"/>
    <lineage>
        <taxon>Eukaryota</taxon>
        <taxon>Fungi</taxon>
        <taxon>Dikarya</taxon>
        <taxon>Ascomycota</taxon>
        <taxon>Pezizomycotina</taxon>
        <taxon>Eurotiomycetes</taxon>
        <taxon>Chaetothyriomycetidae</taxon>
        <taxon>Chaetothyriales</taxon>
        <taxon>Trichomeriaceae</taxon>
        <taxon>Lithohypha</taxon>
    </lineage>
</organism>
<dbReference type="Proteomes" id="UP001309876">
    <property type="component" value="Unassembled WGS sequence"/>
</dbReference>
<accession>A0AAN7T278</accession>
<dbReference type="PROSITE" id="PS51038">
    <property type="entry name" value="BAH"/>
    <property type="match status" value="1"/>
</dbReference>
<name>A0AAN7T278_9EURO</name>
<dbReference type="GO" id="GO:0003682">
    <property type="term" value="F:chromatin binding"/>
    <property type="evidence" value="ECO:0007669"/>
    <property type="project" value="InterPro"/>
</dbReference>
<gene>
    <name evidence="3" type="ORF">LTR05_002383</name>
</gene>
<feature type="region of interest" description="Disordered" evidence="1">
    <location>
        <begin position="347"/>
        <end position="383"/>
    </location>
</feature>
<evidence type="ECO:0000313" key="4">
    <source>
        <dbReference type="Proteomes" id="UP001309876"/>
    </source>
</evidence>
<evidence type="ECO:0000259" key="2">
    <source>
        <dbReference type="PROSITE" id="PS51038"/>
    </source>
</evidence>
<feature type="compositionally biased region" description="Basic residues" evidence="1">
    <location>
        <begin position="372"/>
        <end position="383"/>
    </location>
</feature>
<comment type="caution">
    <text evidence="3">The sequence shown here is derived from an EMBL/GenBank/DDBJ whole genome shotgun (WGS) entry which is preliminary data.</text>
</comment>
<keyword evidence="4" id="KW-1185">Reference proteome</keyword>
<dbReference type="InterPro" id="IPR001025">
    <property type="entry name" value="BAH_dom"/>
</dbReference>
<feature type="domain" description="BAH" evidence="2">
    <location>
        <begin position="108"/>
        <end position="247"/>
    </location>
</feature>
<dbReference type="EMBL" id="JAVRRJ010000002">
    <property type="protein sequence ID" value="KAK5088166.1"/>
    <property type="molecule type" value="Genomic_DNA"/>
</dbReference>
<sequence>MAATSPKKRKASELEEDLKVHETTTKPKHKLEDKTKAKKSKAVESKYADEIPFEIHCPPRPCDVEDEKAHKGNAKLAEGWECEYTVLTKSGKKWQDIRCFRNVKLSDATFAQGDIIYVLNRLNPPNPPGPGASEKENLEWDRKNTYVARFLEARAETPDRVFILIAYLYWPEEIPAQQKKQRNFFKDHAAGELIMSNDLQIIDATTISNKAEIYHWDETNDDLVSEAPERFWRQRFDKSNFDKKHDSSIALTPLRKFCRCERPCNPDRTMYQHSSGCKGWNHEECLIDEVGARLWQSYASGNMDDYARYNTPPASKSLAQVVKNMGKKLEGRFENIIEQGVMAVQEESTATLHASSSTNGHNSTLGPPAKTRPSKSHKKARPKKKNLWIKNLTISIIANRKDQPLFAEVKEKLSDKSWQVKVDCLCCDKTLD</sequence>
<evidence type="ECO:0000256" key="1">
    <source>
        <dbReference type="SAM" id="MobiDB-lite"/>
    </source>
</evidence>
<feature type="compositionally biased region" description="Basic residues" evidence="1">
    <location>
        <begin position="1"/>
        <end position="10"/>
    </location>
</feature>
<proteinExistence type="predicted"/>
<dbReference type="AlphaFoldDB" id="A0AAN7T278"/>
<dbReference type="Gene3D" id="2.30.30.490">
    <property type="match status" value="1"/>
</dbReference>
<evidence type="ECO:0000313" key="3">
    <source>
        <dbReference type="EMBL" id="KAK5088166.1"/>
    </source>
</evidence>
<dbReference type="PANTHER" id="PTHR46364">
    <property type="entry name" value="OS08G0421900 PROTEIN"/>
    <property type="match status" value="1"/>
</dbReference>
<feature type="region of interest" description="Disordered" evidence="1">
    <location>
        <begin position="1"/>
        <end position="43"/>
    </location>
</feature>
<feature type="compositionally biased region" description="Basic and acidic residues" evidence="1">
    <location>
        <begin position="11"/>
        <end position="43"/>
    </location>
</feature>
<feature type="compositionally biased region" description="Polar residues" evidence="1">
    <location>
        <begin position="347"/>
        <end position="365"/>
    </location>
</feature>
<dbReference type="InterPro" id="IPR043151">
    <property type="entry name" value="BAH_sf"/>
</dbReference>